<dbReference type="KEGG" id="ntr:B0W44_09000"/>
<dbReference type="RefSeq" id="WP_077719770.1">
    <property type="nucleotide sequence ID" value="NZ_CP019699.1"/>
</dbReference>
<dbReference type="GO" id="GO:0005737">
    <property type="term" value="C:cytoplasm"/>
    <property type="evidence" value="ECO:0007669"/>
    <property type="project" value="TreeGrafter"/>
</dbReference>
<evidence type="ECO:0000256" key="4">
    <source>
        <dbReference type="PIRSR" id="PIRSR001434-2"/>
    </source>
</evidence>
<comment type="similarity">
    <text evidence="2 5">Belongs to the trans-sulfuration enzymes family.</text>
</comment>
<dbReference type="PIRSF" id="PIRSF001434">
    <property type="entry name" value="CGS"/>
    <property type="match status" value="1"/>
</dbReference>
<reference evidence="6 7" key="1">
    <citation type="journal article" date="2015" name="Int. J. Syst. Evol. Microbiol.">
        <title>Novibacillus thermophilus gen. nov., sp. nov., a Gram-staining-negative and moderately thermophilic member of the family Thermoactinomycetaceae.</title>
        <authorList>
            <person name="Yang G."/>
            <person name="Chen J."/>
            <person name="Zhou S."/>
        </authorList>
    </citation>
    <scope>NUCLEOTIDE SEQUENCE [LARGE SCALE GENOMIC DNA]</scope>
    <source>
        <strain evidence="6 7">SG-1</strain>
    </source>
</reference>
<evidence type="ECO:0000313" key="7">
    <source>
        <dbReference type="Proteomes" id="UP000188603"/>
    </source>
</evidence>
<dbReference type="OrthoDB" id="9803887at2"/>
<dbReference type="GO" id="GO:0030170">
    <property type="term" value="F:pyridoxal phosphate binding"/>
    <property type="evidence" value="ECO:0007669"/>
    <property type="project" value="InterPro"/>
</dbReference>
<dbReference type="PANTHER" id="PTHR11808">
    <property type="entry name" value="TRANS-SULFURATION ENZYME FAMILY MEMBER"/>
    <property type="match status" value="1"/>
</dbReference>
<dbReference type="InterPro" id="IPR000277">
    <property type="entry name" value="Cys/Met-Metab_PyrdxlP-dep_enz"/>
</dbReference>
<gene>
    <name evidence="6" type="ORF">B0W44_09000</name>
</gene>
<dbReference type="Gene3D" id="3.40.640.10">
    <property type="entry name" value="Type I PLP-dependent aspartate aminotransferase-like (Major domain)"/>
    <property type="match status" value="1"/>
</dbReference>
<dbReference type="InterPro" id="IPR015422">
    <property type="entry name" value="PyrdxlP-dep_Trfase_small"/>
</dbReference>
<dbReference type="InterPro" id="IPR015424">
    <property type="entry name" value="PyrdxlP-dep_Trfase"/>
</dbReference>
<dbReference type="Proteomes" id="UP000188603">
    <property type="component" value="Chromosome"/>
</dbReference>
<dbReference type="EMBL" id="CP019699">
    <property type="protein sequence ID" value="AQS55908.1"/>
    <property type="molecule type" value="Genomic_DNA"/>
</dbReference>
<dbReference type="Gene3D" id="3.90.1150.10">
    <property type="entry name" value="Aspartate Aminotransferase, domain 1"/>
    <property type="match status" value="1"/>
</dbReference>
<proteinExistence type="inferred from homology"/>
<protein>
    <submittedName>
        <fullName evidence="6">Cystathionine gamma-synthase</fullName>
    </submittedName>
</protein>
<dbReference type="CDD" id="cd00614">
    <property type="entry name" value="CGS_like"/>
    <property type="match status" value="1"/>
</dbReference>
<organism evidence="6 7">
    <name type="scientific">Novibacillus thermophilus</name>
    <dbReference type="NCBI Taxonomy" id="1471761"/>
    <lineage>
        <taxon>Bacteria</taxon>
        <taxon>Bacillati</taxon>
        <taxon>Bacillota</taxon>
        <taxon>Bacilli</taxon>
        <taxon>Bacillales</taxon>
        <taxon>Thermoactinomycetaceae</taxon>
        <taxon>Novibacillus</taxon>
    </lineage>
</organism>
<comment type="cofactor">
    <cofactor evidence="1 5">
        <name>pyridoxal 5'-phosphate</name>
        <dbReference type="ChEBI" id="CHEBI:597326"/>
    </cofactor>
</comment>
<dbReference type="GO" id="GO:0003962">
    <property type="term" value="F:cystathionine gamma-synthase activity"/>
    <property type="evidence" value="ECO:0007669"/>
    <property type="project" value="TreeGrafter"/>
</dbReference>
<feature type="modified residue" description="N6-(pyridoxal phosphate)lysine" evidence="4">
    <location>
        <position position="195"/>
    </location>
</feature>
<evidence type="ECO:0000256" key="3">
    <source>
        <dbReference type="ARBA" id="ARBA00022898"/>
    </source>
</evidence>
<accession>A0A1U9K797</accession>
<dbReference type="GO" id="GO:0004123">
    <property type="term" value="F:cystathionine gamma-lyase activity"/>
    <property type="evidence" value="ECO:0007669"/>
    <property type="project" value="TreeGrafter"/>
</dbReference>
<dbReference type="Pfam" id="PF01053">
    <property type="entry name" value="Cys_Met_Meta_PP"/>
    <property type="match status" value="1"/>
</dbReference>
<dbReference type="InterPro" id="IPR054542">
    <property type="entry name" value="Cys_met_metab_PP"/>
</dbReference>
<sequence>MRKETKCVHGGVFGDEVTGAVSVPIYQVSTYRQEGVGRHKGYEYSRTGNPTRSALEQFIAELENGVRGFAFASGMAAISSVVMLFERGDHFIVGDDVYGGTFRVLSKVFTRFGIDVTYVDTSDVSRVKAAVKDHTKAVILETPSNPLLKVTDIAAVAEVTKEHDLLLVVDNTFLTPYWQQPLDLGADVVLHSATKYLGGHSDVVAGLVAVKDEDLGERLHFVQNSAGGILGPHDSWLLMRGMKTLALRMRQHEESARKLSQWLAARKDVQRVYYPGLSTHPGHDIASRQADGYGGMLSFDVGSGDRAERVLSRVKYFTLAESLGAVESLISVPARMTHASIPAERRAELGITDGLIRLSVGVEHVEDLMEDLDQALDG</sequence>
<dbReference type="PROSITE" id="PS00868">
    <property type="entry name" value="CYS_MET_METAB_PP"/>
    <property type="match status" value="1"/>
</dbReference>
<dbReference type="PANTHER" id="PTHR11808:SF15">
    <property type="entry name" value="CYSTATHIONINE GAMMA-LYASE"/>
    <property type="match status" value="1"/>
</dbReference>
<dbReference type="NCBIfam" id="NF005810">
    <property type="entry name" value="PRK07671.1"/>
    <property type="match status" value="1"/>
</dbReference>
<dbReference type="AlphaFoldDB" id="A0A1U9K797"/>
<dbReference type="GO" id="GO:0019343">
    <property type="term" value="P:cysteine biosynthetic process via cystathionine"/>
    <property type="evidence" value="ECO:0007669"/>
    <property type="project" value="TreeGrafter"/>
</dbReference>
<evidence type="ECO:0000256" key="5">
    <source>
        <dbReference type="RuleBase" id="RU362118"/>
    </source>
</evidence>
<keyword evidence="3 4" id="KW-0663">Pyridoxal phosphate</keyword>
<evidence type="ECO:0000256" key="1">
    <source>
        <dbReference type="ARBA" id="ARBA00001933"/>
    </source>
</evidence>
<dbReference type="InterPro" id="IPR015421">
    <property type="entry name" value="PyrdxlP-dep_Trfase_major"/>
</dbReference>
<evidence type="ECO:0000313" key="6">
    <source>
        <dbReference type="EMBL" id="AQS55908.1"/>
    </source>
</evidence>
<dbReference type="FunFam" id="3.90.1150.10:FF:000008">
    <property type="entry name" value="Cystathionine gamma-synthase"/>
    <property type="match status" value="1"/>
</dbReference>
<evidence type="ECO:0000256" key="2">
    <source>
        <dbReference type="ARBA" id="ARBA00009077"/>
    </source>
</evidence>
<name>A0A1U9K797_9BACL</name>
<dbReference type="FunFam" id="3.40.640.10:FF:000009">
    <property type="entry name" value="Cystathionine gamma-synthase homolog"/>
    <property type="match status" value="1"/>
</dbReference>
<dbReference type="SUPFAM" id="SSF53383">
    <property type="entry name" value="PLP-dependent transferases"/>
    <property type="match status" value="1"/>
</dbReference>
<dbReference type="GO" id="GO:0019346">
    <property type="term" value="P:transsulfuration"/>
    <property type="evidence" value="ECO:0007669"/>
    <property type="project" value="InterPro"/>
</dbReference>
<keyword evidence="7" id="KW-1185">Reference proteome</keyword>
<dbReference type="STRING" id="1471761.B0W44_09000"/>